<dbReference type="Proteomes" id="UP001060085">
    <property type="component" value="Linkage Group LG02"/>
</dbReference>
<gene>
    <name evidence="1" type="ORF">M9H77_06194</name>
</gene>
<protein>
    <submittedName>
        <fullName evidence="1">Uncharacterized protein</fullName>
    </submittedName>
</protein>
<proteinExistence type="predicted"/>
<reference evidence="2" key="1">
    <citation type="journal article" date="2023" name="Nat. Plants">
        <title>Single-cell RNA sequencing provides a high-resolution roadmap for understanding the multicellular compartmentation of specialized metabolism.</title>
        <authorList>
            <person name="Sun S."/>
            <person name="Shen X."/>
            <person name="Li Y."/>
            <person name="Li Y."/>
            <person name="Wang S."/>
            <person name="Li R."/>
            <person name="Zhang H."/>
            <person name="Shen G."/>
            <person name="Guo B."/>
            <person name="Wei J."/>
            <person name="Xu J."/>
            <person name="St-Pierre B."/>
            <person name="Chen S."/>
            <person name="Sun C."/>
        </authorList>
    </citation>
    <scope>NUCLEOTIDE SEQUENCE [LARGE SCALE GENOMIC DNA]</scope>
</reference>
<accession>A0ACC0BRH0</accession>
<evidence type="ECO:0000313" key="2">
    <source>
        <dbReference type="Proteomes" id="UP001060085"/>
    </source>
</evidence>
<keyword evidence="2" id="KW-1185">Reference proteome</keyword>
<name>A0ACC0BRH0_CATRO</name>
<evidence type="ECO:0000313" key="1">
    <source>
        <dbReference type="EMBL" id="KAI5675244.1"/>
    </source>
</evidence>
<dbReference type="EMBL" id="CM044702">
    <property type="protein sequence ID" value="KAI5675244.1"/>
    <property type="molecule type" value="Genomic_DNA"/>
</dbReference>
<sequence length="323" mass="37355">MHFQYTCCDGLKSKSTEAPELGLSLSFVVMMYSNNDDVCVEITLDVCDDSVAVHSIKTAGGGNVEDPELALLAKRLEKKSFFDSSVVRNALSRIRQVSQEHKHLGSLNKRHQSKIDDKVGWATMEKRFDNLTSTTDGLLPCSLFELFDALNRRRNIISDSINKTHLREFCDQISDQSFDYRLQTFFDIKMQITELQKNKSKSVRGNENRKLSQMLSQKLKPTLDHNPIRRGYEDFKYFLLDNWQRVWVLLLWIGKMVGLIAYKYVQYKRRAVYEIWVIVNAIALGVGTHGISHLTCDFPRHLKIRANDTIRTQPTIYWTFAMS</sequence>
<comment type="caution">
    <text evidence="1">The sequence shown here is derived from an EMBL/GenBank/DDBJ whole genome shotgun (WGS) entry which is preliminary data.</text>
</comment>
<organism evidence="1 2">
    <name type="scientific">Catharanthus roseus</name>
    <name type="common">Madagascar periwinkle</name>
    <name type="synonym">Vinca rosea</name>
    <dbReference type="NCBI Taxonomy" id="4058"/>
    <lineage>
        <taxon>Eukaryota</taxon>
        <taxon>Viridiplantae</taxon>
        <taxon>Streptophyta</taxon>
        <taxon>Embryophyta</taxon>
        <taxon>Tracheophyta</taxon>
        <taxon>Spermatophyta</taxon>
        <taxon>Magnoliopsida</taxon>
        <taxon>eudicotyledons</taxon>
        <taxon>Gunneridae</taxon>
        <taxon>Pentapetalae</taxon>
        <taxon>asterids</taxon>
        <taxon>lamiids</taxon>
        <taxon>Gentianales</taxon>
        <taxon>Apocynaceae</taxon>
        <taxon>Rauvolfioideae</taxon>
        <taxon>Vinceae</taxon>
        <taxon>Catharanthinae</taxon>
        <taxon>Catharanthus</taxon>
    </lineage>
</organism>